<dbReference type="Proteomes" id="UP001221898">
    <property type="component" value="Unassembled WGS sequence"/>
</dbReference>
<keyword evidence="3" id="KW-1185">Reference proteome</keyword>
<dbReference type="EMBL" id="JAINUG010000149">
    <property type="protein sequence ID" value="KAJ8392057.1"/>
    <property type="molecule type" value="Genomic_DNA"/>
</dbReference>
<dbReference type="AlphaFoldDB" id="A0AAD7RXD3"/>
<organism evidence="2 3">
    <name type="scientific">Aldrovandia affinis</name>
    <dbReference type="NCBI Taxonomy" id="143900"/>
    <lineage>
        <taxon>Eukaryota</taxon>
        <taxon>Metazoa</taxon>
        <taxon>Chordata</taxon>
        <taxon>Craniata</taxon>
        <taxon>Vertebrata</taxon>
        <taxon>Euteleostomi</taxon>
        <taxon>Actinopterygii</taxon>
        <taxon>Neopterygii</taxon>
        <taxon>Teleostei</taxon>
        <taxon>Notacanthiformes</taxon>
        <taxon>Halosauridae</taxon>
        <taxon>Aldrovandia</taxon>
    </lineage>
</organism>
<evidence type="ECO:0000313" key="2">
    <source>
        <dbReference type="EMBL" id="KAJ8392057.1"/>
    </source>
</evidence>
<name>A0AAD7RXD3_9TELE</name>
<protein>
    <submittedName>
        <fullName evidence="2">Uncharacterized protein</fullName>
    </submittedName>
</protein>
<reference evidence="2" key="1">
    <citation type="journal article" date="2023" name="Science">
        <title>Genome structures resolve the early diversification of teleost fishes.</title>
        <authorList>
            <person name="Parey E."/>
            <person name="Louis A."/>
            <person name="Montfort J."/>
            <person name="Bouchez O."/>
            <person name="Roques C."/>
            <person name="Iampietro C."/>
            <person name="Lluch J."/>
            <person name="Castinel A."/>
            <person name="Donnadieu C."/>
            <person name="Desvignes T."/>
            <person name="Floi Bucao C."/>
            <person name="Jouanno E."/>
            <person name="Wen M."/>
            <person name="Mejri S."/>
            <person name="Dirks R."/>
            <person name="Jansen H."/>
            <person name="Henkel C."/>
            <person name="Chen W.J."/>
            <person name="Zahm M."/>
            <person name="Cabau C."/>
            <person name="Klopp C."/>
            <person name="Thompson A.W."/>
            <person name="Robinson-Rechavi M."/>
            <person name="Braasch I."/>
            <person name="Lecointre G."/>
            <person name="Bobe J."/>
            <person name="Postlethwait J.H."/>
            <person name="Berthelot C."/>
            <person name="Roest Crollius H."/>
            <person name="Guiguen Y."/>
        </authorList>
    </citation>
    <scope>NUCLEOTIDE SEQUENCE</scope>
    <source>
        <strain evidence="2">NC1722</strain>
    </source>
</reference>
<gene>
    <name evidence="2" type="ORF">AAFF_G00078630</name>
</gene>
<feature type="compositionally biased region" description="Polar residues" evidence="1">
    <location>
        <begin position="12"/>
        <end position="32"/>
    </location>
</feature>
<sequence length="115" mass="12532">MGLKRKAPPDPQKSSLSSQDRPGTSPPTVTGMNWEQRCMKIVKFQEHHCPVAAGRQLALTVALRNHTEVVAASVSPEVKNLRCGVVRGSCLPAAAWLLMFPQRSAKALVDTQDSR</sequence>
<feature type="region of interest" description="Disordered" evidence="1">
    <location>
        <begin position="1"/>
        <end position="32"/>
    </location>
</feature>
<accession>A0AAD7RXD3</accession>
<proteinExistence type="predicted"/>
<evidence type="ECO:0000256" key="1">
    <source>
        <dbReference type="SAM" id="MobiDB-lite"/>
    </source>
</evidence>
<comment type="caution">
    <text evidence="2">The sequence shown here is derived from an EMBL/GenBank/DDBJ whole genome shotgun (WGS) entry which is preliminary data.</text>
</comment>
<evidence type="ECO:0000313" key="3">
    <source>
        <dbReference type="Proteomes" id="UP001221898"/>
    </source>
</evidence>